<accession>A0A834LWQ9</accession>
<dbReference type="Proteomes" id="UP000626092">
    <property type="component" value="Unassembled WGS sequence"/>
</dbReference>
<comment type="caution">
    <text evidence="2">The sequence shown here is derived from an EMBL/GenBank/DDBJ whole genome shotgun (WGS) entry which is preliminary data.</text>
</comment>
<keyword evidence="3" id="KW-1185">Reference proteome</keyword>
<dbReference type="OrthoDB" id="1735857at2759"/>
<gene>
    <name evidence="2" type="ORF">RHSIM_Rhsim02G0019400</name>
</gene>
<organism evidence="2 3">
    <name type="scientific">Rhododendron simsii</name>
    <name type="common">Sims's rhododendron</name>
    <dbReference type="NCBI Taxonomy" id="118357"/>
    <lineage>
        <taxon>Eukaryota</taxon>
        <taxon>Viridiplantae</taxon>
        <taxon>Streptophyta</taxon>
        <taxon>Embryophyta</taxon>
        <taxon>Tracheophyta</taxon>
        <taxon>Spermatophyta</taxon>
        <taxon>Magnoliopsida</taxon>
        <taxon>eudicotyledons</taxon>
        <taxon>Gunneridae</taxon>
        <taxon>Pentapetalae</taxon>
        <taxon>asterids</taxon>
        <taxon>Ericales</taxon>
        <taxon>Ericaceae</taxon>
        <taxon>Ericoideae</taxon>
        <taxon>Rhodoreae</taxon>
        <taxon>Rhododendron</taxon>
    </lineage>
</organism>
<evidence type="ECO:0000256" key="1">
    <source>
        <dbReference type="SAM" id="SignalP"/>
    </source>
</evidence>
<name>A0A834LWQ9_RHOSS</name>
<evidence type="ECO:0000313" key="3">
    <source>
        <dbReference type="Proteomes" id="UP000626092"/>
    </source>
</evidence>
<protein>
    <submittedName>
        <fullName evidence="2">Uncharacterized protein</fullName>
    </submittedName>
</protein>
<dbReference type="AlphaFoldDB" id="A0A834LWQ9"/>
<feature type="signal peptide" evidence="1">
    <location>
        <begin position="1"/>
        <end position="15"/>
    </location>
</feature>
<evidence type="ECO:0000313" key="2">
    <source>
        <dbReference type="EMBL" id="KAF7151335.1"/>
    </source>
</evidence>
<reference evidence="2" key="1">
    <citation type="submission" date="2019-11" db="EMBL/GenBank/DDBJ databases">
        <authorList>
            <person name="Liu Y."/>
            <person name="Hou J."/>
            <person name="Li T.-Q."/>
            <person name="Guan C.-H."/>
            <person name="Wu X."/>
            <person name="Wu H.-Z."/>
            <person name="Ling F."/>
            <person name="Zhang R."/>
            <person name="Shi X.-G."/>
            <person name="Ren J.-P."/>
            <person name="Chen E.-F."/>
            <person name="Sun J.-M."/>
        </authorList>
    </citation>
    <scope>NUCLEOTIDE SEQUENCE</scope>
    <source>
        <strain evidence="2">Adult_tree_wgs_1</strain>
        <tissue evidence="2">Leaves</tissue>
    </source>
</reference>
<proteinExistence type="predicted"/>
<dbReference type="EMBL" id="WJXA01000002">
    <property type="protein sequence ID" value="KAF7151335.1"/>
    <property type="molecule type" value="Genomic_DNA"/>
</dbReference>
<keyword evidence="1" id="KW-0732">Signal</keyword>
<feature type="chain" id="PRO_5032457947" evidence="1">
    <location>
        <begin position="16"/>
        <end position="141"/>
    </location>
</feature>
<sequence length="141" mass="15674">MAIEVLTLLFFFTESEEVVVLENAGGETSVEAMFSQGGDACHGGDDTFSQGGDDTFSQGGVACQTDEQDHTVDIHAETLRKISSRYDRDKKFWAMAVSNLEEKIKVMKEQHFQLSFEAHKCANSIPDWTIMISAIQSLGRF</sequence>